<dbReference type="RefSeq" id="WP_212817124.1">
    <property type="nucleotide sequence ID" value="NZ_AP023359.1"/>
</dbReference>
<dbReference type="AlphaFoldDB" id="A0A810N6R2"/>
<evidence type="ECO:0000256" key="1">
    <source>
        <dbReference type="SAM" id="MobiDB-lite"/>
    </source>
</evidence>
<organism evidence="2 3">
    <name type="scientific">Polymorphospora rubra</name>
    <dbReference type="NCBI Taxonomy" id="338584"/>
    <lineage>
        <taxon>Bacteria</taxon>
        <taxon>Bacillati</taxon>
        <taxon>Actinomycetota</taxon>
        <taxon>Actinomycetes</taxon>
        <taxon>Micromonosporales</taxon>
        <taxon>Micromonosporaceae</taxon>
        <taxon>Polymorphospora</taxon>
    </lineage>
</organism>
<dbReference type="KEGG" id="pry:Prubr_48900"/>
<accession>A0A810N6R2</accession>
<sequence>MQPRQTVPGKRIITDDDEMFNGLTGSTLAAEQTRMKTPKALKARLAEDRRRFRLGDVRVRSEGRPFDGRARVEVLAAEADAKMLRVRVEVCGNPAHMCAPHDLVPVYLESAPDRYVFMIALLEPTADQNVFTIEFTYPVIELARALGVEPGPKALELLKRDCPELGVTAHWLADTKGRGNDPDHVSGGVLEKGGSGKIFLRERTRADFVASETVRILEWNMAERLSAGRGRPVFASYDSILAPGRELATTLEAESEYQVDDRIIELVTRKMDALRLAVTTAGERIEEFGRSGPEDSDRPTRPYQLVSMTRSVRTYTDHYLDLVAPGPDPAYPLLANGIVLRRRMVDGDPVDTYLLSVKGRTVENGGERIRLAAQINLIGSAMATRRGVETLGHLLRDDVNVDNAFARVLHDVLAERGLTTLLKQDWAVRHVLTVVSERWRYTMRFDDATVIDFSADRAVGRRPDGGAGATVCGFEFGVGHPGPTAGGTPTAMSMRKRIGQWDSHAGIAPTPTGARTFESRPRPITRPYHVPADLDSARLFGKADFNRYRTLRDALIKEQFGLDRSTLVPGGNKATVLAHKLGMIRPATGAPPRADHRDQGPVVATRRRHARTGP</sequence>
<evidence type="ECO:0000313" key="3">
    <source>
        <dbReference type="Proteomes" id="UP000680866"/>
    </source>
</evidence>
<gene>
    <name evidence="2" type="ORF">Prubr_48900</name>
</gene>
<feature type="region of interest" description="Disordered" evidence="1">
    <location>
        <begin position="504"/>
        <end position="524"/>
    </location>
</feature>
<protein>
    <submittedName>
        <fullName evidence="2">Uncharacterized protein</fullName>
    </submittedName>
</protein>
<name>A0A810N6R2_9ACTN</name>
<feature type="region of interest" description="Disordered" evidence="1">
    <location>
        <begin position="585"/>
        <end position="614"/>
    </location>
</feature>
<dbReference type="EMBL" id="AP023359">
    <property type="protein sequence ID" value="BCJ67869.1"/>
    <property type="molecule type" value="Genomic_DNA"/>
</dbReference>
<dbReference type="Proteomes" id="UP000680866">
    <property type="component" value="Chromosome"/>
</dbReference>
<reference evidence="2" key="1">
    <citation type="submission" date="2020-08" db="EMBL/GenBank/DDBJ databases">
        <title>Whole genome shotgun sequence of Polymorphospora rubra NBRC 101157.</title>
        <authorList>
            <person name="Komaki H."/>
            <person name="Tamura T."/>
        </authorList>
    </citation>
    <scope>NUCLEOTIDE SEQUENCE</scope>
    <source>
        <strain evidence="2">NBRC 101157</strain>
    </source>
</reference>
<evidence type="ECO:0000313" key="2">
    <source>
        <dbReference type="EMBL" id="BCJ67869.1"/>
    </source>
</evidence>
<keyword evidence="3" id="KW-1185">Reference proteome</keyword>
<proteinExistence type="predicted"/>
<feature type="compositionally biased region" description="Basic residues" evidence="1">
    <location>
        <begin position="605"/>
        <end position="614"/>
    </location>
</feature>